<comment type="similarity">
    <text evidence="6">Belongs to the DarT ADP-ribosyltransferase family.</text>
</comment>
<dbReference type="GO" id="GO:0016757">
    <property type="term" value="F:glycosyltransferase activity"/>
    <property type="evidence" value="ECO:0007669"/>
    <property type="project" value="UniProtKB-KW"/>
</dbReference>
<dbReference type="GO" id="GO:0016779">
    <property type="term" value="F:nucleotidyltransferase activity"/>
    <property type="evidence" value="ECO:0007669"/>
    <property type="project" value="UniProtKB-KW"/>
</dbReference>
<keyword evidence="4" id="KW-0548">Nucleotidyltransferase</keyword>
<reference evidence="8 9" key="1">
    <citation type="submission" date="2019-02" db="EMBL/GenBank/DDBJ databases">
        <title>Deep-cultivation of Planctomycetes and their phenomic and genomic characterization uncovers novel biology.</title>
        <authorList>
            <person name="Wiegand S."/>
            <person name="Jogler M."/>
            <person name="Boedeker C."/>
            <person name="Pinto D."/>
            <person name="Vollmers J."/>
            <person name="Rivas-Marin E."/>
            <person name="Kohn T."/>
            <person name="Peeters S.H."/>
            <person name="Heuer A."/>
            <person name="Rast P."/>
            <person name="Oberbeckmann S."/>
            <person name="Bunk B."/>
            <person name="Jeske O."/>
            <person name="Meyerdierks A."/>
            <person name="Storesund J.E."/>
            <person name="Kallscheuer N."/>
            <person name="Luecker S."/>
            <person name="Lage O.M."/>
            <person name="Pohl T."/>
            <person name="Merkel B.J."/>
            <person name="Hornburger P."/>
            <person name="Mueller R.-W."/>
            <person name="Bruemmer F."/>
            <person name="Labrenz M."/>
            <person name="Spormann A.M."/>
            <person name="Op den Camp H."/>
            <person name="Overmann J."/>
            <person name="Amann R."/>
            <person name="Jetten M.S.M."/>
            <person name="Mascher T."/>
            <person name="Medema M.H."/>
            <person name="Devos D.P."/>
            <person name="Kaster A.-K."/>
            <person name="Ovreas L."/>
            <person name="Rohde M."/>
            <person name="Galperin M.Y."/>
            <person name="Jogler C."/>
        </authorList>
    </citation>
    <scope>NUCLEOTIDE SEQUENCE [LARGE SCALE GENOMIC DNA]</scope>
    <source>
        <strain evidence="8 9">ETA_A8</strain>
    </source>
</reference>
<evidence type="ECO:0000256" key="6">
    <source>
        <dbReference type="PROSITE-ProRule" id="PRU01362"/>
    </source>
</evidence>
<dbReference type="KEGG" id="aagg:ETAA8_13500"/>
<dbReference type="GO" id="GO:0003677">
    <property type="term" value="F:DNA binding"/>
    <property type="evidence" value="ECO:0007669"/>
    <property type="project" value="UniProtKB-UniRule"/>
</dbReference>
<keyword evidence="1 6" id="KW-1277">Toxin-antitoxin system</keyword>
<name>A0A517Y7S0_9BACT</name>
<evidence type="ECO:0000256" key="4">
    <source>
        <dbReference type="ARBA" id="ARBA00022695"/>
    </source>
</evidence>
<comment type="caution">
    <text evidence="6">Lacks conserved residue(s) required for the propagation of feature annotation.</text>
</comment>
<keyword evidence="3" id="KW-0808">Transferase</keyword>
<keyword evidence="2" id="KW-0328">Glycosyltransferase</keyword>
<dbReference type="EMBL" id="CP036274">
    <property type="protein sequence ID" value="QDU26273.1"/>
    <property type="molecule type" value="Genomic_DNA"/>
</dbReference>
<evidence type="ECO:0000313" key="9">
    <source>
        <dbReference type="Proteomes" id="UP000315017"/>
    </source>
</evidence>
<evidence type="ECO:0000256" key="1">
    <source>
        <dbReference type="ARBA" id="ARBA00022649"/>
    </source>
</evidence>
<dbReference type="Proteomes" id="UP000315017">
    <property type="component" value="Chromosome"/>
</dbReference>
<organism evidence="8 9">
    <name type="scientific">Anatilimnocola aggregata</name>
    <dbReference type="NCBI Taxonomy" id="2528021"/>
    <lineage>
        <taxon>Bacteria</taxon>
        <taxon>Pseudomonadati</taxon>
        <taxon>Planctomycetota</taxon>
        <taxon>Planctomycetia</taxon>
        <taxon>Pirellulales</taxon>
        <taxon>Pirellulaceae</taxon>
        <taxon>Anatilimnocola</taxon>
    </lineage>
</organism>
<gene>
    <name evidence="8" type="ORF">ETAA8_13500</name>
</gene>
<accession>A0A517Y7S0</accession>
<protein>
    <recommendedName>
        <fullName evidence="7">DarT domain-containing protein</fullName>
    </recommendedName>
</protein>
<dbReference type="AlphaFoldDB" id="A0A517Y7S0"/>
<evidence type="ECO:0000313" key="8">
    <source>
        <dbReference type="EMBL" id="QDU26273.1"/>
    </source>
</evidence>
<evidence type="ECO:0000256" key="5">
    <source>
        <dbReference type="ARBA" id="ARBA00023125"/>
    </source>
</evidence>
<keyword evidence="5 6" id="KW-0238">DNA-binding</keyword>
<dbReference type="InterPro" id="IPR029494">
    <property type="entry name" value="DarT"/>
</dbReference>
<dbReference type="Pfam" id="PF14487">
    <property type="entry name" value="DarT"/>
    <property type="match status" value="1"/>
</dbReference>
<sequence>MTATIVRSRAITELLHFTTNRGITGILATKAIKARDRLSAEAYLEHILMLNCPDRSRDAAWHDYVNLSISQITTLIGPSTGHWHPDFDGWWCIMSIDPEVLSHDGVVFCTTNNMYSGCRRARGPEGLEALFADSVTQWSSSRSRSVANRPPERHASIPTCIQAEALYPVEVPYQYIRRIYTRSEEHSDAIQAMCGALDIPPIACEVQLRHFE</sequence>
<evidence type="ECO:0000256" key="2">
    <source>
        <dbReference type="ARBA" id="ARBA00022676"/>
    </source>
</evidence>
<feature type="domain" description="DarT" evidence="7">
    <location>
        <begin position="12"/>
        <end position="212"/>
    </location>
</feature>
<dbReference type="PROSITE" id="PS52018">
    <property type="entry name" value="DART"/>
    <property type="match status" value="1"/>
</dbReference>
<evidence type="ECO:0000256" key="3">
    <source>
        <dbReference type="ARBA" id="ARBA00022679"/>
    </source>
</evidence>
<evidence type="ECO:0000259" key="7">
    <source>
        <dbReference type="PROSITE" id="PS52018"/>
    </source>
</evidence>
<dbReference type="RefSeq" id="WP_145086565.1">
    <property type="nucleotide sequence ID" value="NZ_CP036274.1"/>
</dbReference>
<proteinExistence type="inferred from homology"/>
<keyword evidence="9" id="KW-1185">Reference proteome</keyword>
<dbReference type="OrthoDB" id="4094578at2"/>